<comment type="caution">
    <text evidence="2">The sequence shown here is derived from an EMBL/GenBank/DDBJ whole genome shotgun (WGS) entry which is preliminary data.</text>
</comment>
<feature type="transmembrane region" description="Helical" evidence="1">
    <location>
        <begin position="72"/>
        <end position="97"/>
    </location>
</feature>
<organism evidence="2 3">
    <name type="scientific">Candidatus Anaerobiospirillum merdipullorum</name>
    <dbReference type="NCBI Taxonomy" id="2838450"/>
    <lineage>
        <taxon>Bacteria</taxon>
        <taxon>Pseudomonadati</taxon>
        <taxon>Pseudomonadota</taxon>
        <taxon>Gammaproteobacteria</taxon>
        <taxon>Aeromonadales</taxon>
        <taxon>Succinivibrionaceae</taxon>
        <taxon>Anaerobiospirillum</taxon>
    </lineage>
</organism>
<proteinExistence type="predicted"/>
<dbReference type="Proteomes" id="UP000824150">
    <property type="component" value="Unassembled WGS sequence"/>
</dbReference>
<keyword evidence="1" id="KW-0812">Transmembrane</keyword>
<evidence type="ECO:0000313" key="2">
    <source>
        <dbReference type="EMBL" id="MBU3826487.1"/>
    </source>
</evidence>
<accession>A0A9E2NRU8</accession>
<protein>
    <recommendedName>
        <fullName evidence="4">ATP synthase I chain</fullName>
    </recommendedName>
</protein>
<reference evidence="2" key="2">
    <citation type="submission" date="2021-04" db="EMBL/GenBank/DDBJ databases">
        <authorList>
            <person name="Gilroy R."/>
        </authorList>
    </citation>
    <scope>NUCLEOTIDE SEQUENCE</scope>
    <source>
        <strain evidence="2">687</strain>
    </source>
</reference>
<evidence type="ECO:0000256" key="1">
    <source>
        <dbReference type="SAM" id="Phobius"/>
    </source>
</evidence>
<gene>
    <name evidence="2" type="ORF">IAA31_03240</name>
</gene>
<dbReference type="AlphaFoldDB" id="A0A9E2NRU8"/>
<reference evidence="2" key="1">
    <citation type="journal article" date="2021" name="PeerJ">
        <title>Extensive microbial diversity within the chicken gut microbiome revealed by metagenomics and culture.</title>
        <authorList>
            <person name="Gilroy R."/>
            <person name="Ravi A."/>
            <person name="Getino M."/>
            <person name="Pursley I."/>
            <person name="Horton D.L."/>
            <person name="Alikhan N.F."/>
            <person name="Baker D."/>
            <person name="Gharbi K."/>
            <person name="Hall N."/>
            <person name="Watson M."/>
            <person name="Adriaenssens E.M."/>
            <person name="Foster-Nyarko E."/>
            <person name="Jarju S."/>
            <person name="Secka A."/>
            <person name="Antonio M."/>
            <person name="Oren A."/>
            <person name="Chaudhuri R.R."/>
            <person name="La Ragione R."/>
            <person name="Hildebrand F."/>
            <person name="Pallen M.J."/>
        </authorList>
    </citation>
    <scope>NUCLEOTIDE SEQUENCE</scope>
    <source>
        <strain evidence="2">687</strain>
    </source>
</reference>
<evidence type="ECO:0000313" key="3">
    <source>
        <dbReference type="Proteomes" id="UP000824150"/>
    </source>
</evidence>
<keyword evidence="1" id="KW-1133">Transmembrane helix</keyword>
<dbReference type="EMBL" id="JAHLFG010000035">
    <property type="protein sequence ID" value="MBU3826487.1"/>
    <property type="molecule type" value="Genomic_DNA"/>
</dbReference>
<feature type="transmembrane region" description="Helical" evidence="1">
    <location>
        <begin position="9"/>
        <end position="30"/>
    </location>
</feature>
<sequence length="127" mass="14093">MQAALWRELTLCGVSLIPIVGVALMAALYFNLPVLILLLSSLSGAVTVFIVQTVFIVSAYGFSSKFLSAAVVIYRALYAYILKYAVMIMIFFGALHWDLLHHLTFILSFCAALILRVFASLWHPSHP</sequence>
<keyword evidence="1" id="KW-0472">Membrane</keyword>
<evidence type="ECO:0008006" key="4">
    <source>
        <dbReference type="Google" id="ProtNLM"/>
    </source>
</evidence>
<feature type="transmembrane region" description="Helical" evidence="1">
    <location>
        <begin position="103"/>
        <end position="122"/>
    </location>
</feature>
<name>A0A9E2NRU8_9GAMM</name>
<feature type="transmembrane region" description="Helical" evidence="1">
    <location>
        <begin position="36"/>
        <end position="60"/>
    </location>
</feature>